<keyword evidence="2" id="KW-0812">Transmembrane</keyword>
<comment type="caution">
    <text evidence="3">The sequence shown here is derived from an EMBL/GenBank/DDBJ whole genome shotgun (WGS) entry which is preliminary data.</text>
</comment>
<keyword evidence="2" id="KW-0472">Membrane</keyword>
<gene>
    <name evidence="3" type="ORF">Q8F55_001281</name>
</gene>
<feature type="compositionally biased region" description="Basic residues" evidence="1">
    <location>
        <begin position="435"/>
        <end position="450"/>
    </location>
</feature>
<feature type="compositionally biased region" description="Low complexity" evidence="1">
    <location>
        <begin position="241"/>
        <end position="253"/>
    </location>
</feature>
<evidence type="ECO:0000256" key="1">
    <source>
        <dbReference type="SAM" id="MobiDB-lite"/>
    </source>
</evidence>
<feature type="compositionally biased region" description="Low complexity" evidence="1">
    <location>
        <begin position="405"/>
        <end position="432"/>
    </location>
</feature>
<name>A0ABR3QG29_9TREE</name>
<organism evidence="3 4">
    <name type="scientific">Vanrija albida</name>
    <dbReference type="NCBI Taxonomy" id="181172"/>
    <lineage>
        <taxon>Eukaryota</taxon>
        <taxon>Fungi</taxon>
        <taxon>Dikarya</taxon>
        <taxon>Basidiomycota</taxon>
        <taxon>Agaricomycotina</taxon>
        <taxon>Tremellomycetes</taxon>
        <taxon>Trichosporonales</taxon>
        <taxon>Trichosporonaceae</taxon>
        <taxon>Vanrija</taxon>
    </lineage>
</organism>
<feature type="region of interest" description="Disordered" evidence="1">
    <location>
        <begin position="236"/>
        <end position="450"/>
    </location>
</feature>
<dbReference type="EMBL" id="JBBXJM010000001">
    <property type="protein sequence ID" value="KAL1413507.1"/>
    <property type="molecule type" value="Genomic_DNA"/>
</dbReference>
<dbReference type="Proteomes" id="UP001565368">
    <property type="component" value="Unassembled WGS sequence"/>
</dbReference>
<proteinExistence type="predicted"/>
<reference evidence="3 4" key="1">
    <citation type="submission" date="2023-08" db="EMBL/GenBank/DDBJ databases">
        <title>Annotated Genome Sequence of Vanrija albida AlHP1.</title>
        <authorList>
            <person name="Herzog R."/>
        </authorList>
    </citation>
    <scope>NUCLEOTIDE SEQUENCE [LARGE SCALE GENOMIC DNA]</scope>
    <source>
        <strain evidence="3 4">AlHP1</strain>
    </source>
</reference>
<feature type="compositionally biased region" description="Basic and acidic residues" evidence="1">
    <location>
        <begin position="271"/>
        <end position="296"/>
    </location>
</feature>
<evidence type="ECO:0000256" key="2">
    <source>
        <dbReference type="SAM" id="Phobius"/>
    </source>
</evidence>
<feature type="compositionally biased region" description="Basic and acidic residues" evidence="1">
    <location>
        <begin position="364"/>
        <end position="381"/>
    </location>
</feature>
<feature type="compositionally biased region" description="Low complexity" evidence="1">
    <location>
        <begin position="347"/>
        <end position="363"/>
    </location>
</feature>
<evidence type="ECO:0008006" key="5">
    <source>
        <dbReference type="Google" id="ProtNLM"/>
    </source>
</evidence>
<feature type="compositionally biased region" description="Low complexity" evidence="1">
    <location>
        <begin position="299"/>
        <end position="308"/>
    </location>
</feature>
<protein>
    <recommendedName>
        <fullName evidence="5">SMP-LTD domain-containing protein</fullName>
    </recommendedName>
</protein>
<sequence>MDAQLLETQVLDLASQLLTTRLEPAAAAAVGDKLAPDAVLDTPGYRARGAAAVADALALHSHLSRGAVTASEWDDGEKQATISVKLSYALPAEQLPWPLSLARHLSLPLEYHHIRVQLAADASVPTSSEASAPSKYHVARVTVPQRKQPRLLRLAERVVLAFLAPLLPLAVWLGVVAMKFLHRHPLAEGLVRAGFAAVAEIVGFVWGAAGGLLHALLPAAPAKSAQIQDEWVAGWGRADGRNTTNGTTTDVGASPTASPVRRASRLAVPTEAKESKKDKTESKDKAEPKPKAEAKPKPKSAAPKSAPAPATPAPKAAPAPSELAREEAAAEDNLAPPPLTKDEVRVAPAPAGAPSFAAAAAEAPGDRAARAEVADVAREEAAAEAGAAPHPLSKDEVVVPPAPAGAPSFAAAAAESAGSSPASASPPASVSDAPKKKKNKKKNHHTKSQL</sequence>
<keyword evidence="2" id="KW-1133">Transmembrane helix</keyword>
<feature type="transmembrane region" description="Helical" evidence="2">
    <location>
        <begin position="158"/>
        <end position="181"/>
    </location>
</feature>
<evidence type="ECO:0000313" key="4">
    <source>
        <dbReference type="Proteomes" id="UP001565368"/>
    </source>
</evidence>
<dbReference type="GeneID" id="95982324"/>
<keyword evidence="4" id="KW-1185">Reference proteome</keyword>
<feature type="transmembrane region" description="Helical" evidence="2">
    <location>
        <begin position="193"/>
        <end position="217"/>
    </location>
</feature>
<accession>A0ABR3QG29</accession>
<dbReference type="RefSeq" id="XP_069213451.1">
    <property type="nucleotide sequence ID" value="XM_069349907.1"/>
</dbReference>
<evidence type="ECO:0000313" key="3">
    <source>
        <dbReference type="EMBL" id="KAL1413507.1"/>
    </source>
</evidence>